<evidence type="ECO:0000313" key="2">
    <source>
        <dbReference type="EMBL" id="KKN54539.1"/>
    </source>
</evidence>
<proteinExistence type="predicted"/>
<dbReference type="AlphaFoldDB" id="A0A0F9RIC8"/>
<evidence type="ECO:0000256" key="1">
    <source>
        <dbReference type="SAM" id="MobiDB-lite"/>
    </source>
</evidence>
<dbReference type="EMBL" id="LAZR01000924">
    <property type="protein sequence ID" value="KKN54539.1"/>
    <property type="molecule type" value="Genomic_DNA"/>
</dbReference>
<accession>A0A0F9RIC8</accession>
<gene>
    <name evidence="2" type="ORF">LCGC14_0591310</name>
</gene>
<sequence>MEKDFHKEFSNCPSCGSEDRFLEQLGNELKERGLARPEWSFHMDVRQGVVLDPTKEAALPIGSEIPGYAFKTDICMGCGCIYATDITRADLKKQVMPPQIIPPNRAQRRRDAREFPFSSS</sequence>
<reference evidence="2" key="1">
    <citation type="journal article" date="2015" name="Nature">
        <title>Complex archaea that bridge the gap between prokaryotes and eukaryotes.</title>
        <authorList>
            <person name="Spang A."/>
            <person name="Saw J.H."/>
            <person name="Jorgensen S.L."/>
            <person name="Zaremba-Niedzwiedzka K."/>
            <person name="Martijn J."/>
            <person name="Lind A.E."/>
            <person name="van Eijk R."/>
            <person name="Schleper C."/>
            <person name="Guy L."/>
            <person name="Ettema T.J."/>
        </authorList>
    </citation>
    <scope>NUCLEOTIDE SEQUENCE</scope>
</reference>
<feature type="region of interest" description="Disordered" evidence="1">
    <location>
        <begin position="99"/>
        <end position="120"/>
    </location>
</feature>
<protein>
    <submittedName>
        <fullName evidence="2">Uncharacterized protein</fullName>
    </submittedName>
</protein>
<comment type="caution">
    <text evidence="2">The sequence shown here is derived from an EMBL/GenBank/DDBJ whole genome shotgun (WGS) entry which is preliminary data.</text>
</comment>
<name>A0A0F9RIC8_9ZZZZ</name>
<organism evidence="2">
    <name type="scientific">marine sediment metagenome</name>
    <dbReference type="NCBI Taxonomy" id="412755"/>
    <lineage>
        <taxon>unclassified sequences</taxon>
        <taxon>metagenomes</taxon>
        <taxon>ecological metagenomes</taxon>
    </lineage>
</organism>